<reference evidence="6" key="1">
    <citation type="submission" date="2022-12" db="EMBL/GenBank/DDBJ databases">
        <authorList>
            <person name="Krivoruchko A.V."/>
            <person name="Elkin A."/>
        </authorList>
    </citation>
    <scope>NUCLEOTIDE SEQUENCE</scope>
    <source>
        <strain evidence="6">IEGM 249</strain>
    </source>
</reference>
<evidence type="ECO:0000259" key="5">
    <source>
        <dbReference type="PROSITE" id="PS50921"/>
    </source>
</evidence>
<proteinExistence type="predicted"/>
<dbReference type="SUPFAM" id="SSF55781">
    <property type="entry name" value="GAF domain-like"/>
    <property type="match status" value="1"/>
</dbReference>
<dbReference type="AlphaFoldDB" id="A0AAX3YLP0"/>
<keyword evidence="8" id="KW-1185">Reference proteome</keyword>
<evidence type="ECO:0000256" key="2">
    <source>
        <dbReference type="ARBA" id="ARBA00022777"/>
    </source>
</evidence>
<dbReference type="Pfam" id="PF13185">
    <property type="entry name" value="GAF_2"/>
    <property type="match status" value="1"/>
</dbReference>
<dbReference type="EMBL" id="CP130953">
    <property type="protein sequence ID" value="WLF48949.1"/>
    <property type="molecule type" value="Genomic_DNA"/>
</dbReference>
<evidence type="ECO:0000256" key="1">
    <source>
        <dbReference type="ARBA" id="ARBA00022679"/>
    </source>
</evidence>
<keyword evidence="3" id="KW-0805">Transcription regulation</keyword>
<dbReference type="InterPro" id="IPR029016">
    <property type="entry name" value="GAF-like_dom_sf"/>
</dbReference>
<name>A0AAX3YLP0_RHOOP</name>
<dbReference type="EMBL" id="JAPWIS010000008">
    <property type="protein sequence ID" value="MCZ4585416.1"/>
    <property type="molecule type" value="Genomic_DNA"/>
</dbReference>
<evidence type="ECO:0000313" key="8">
    <source>
        <dbReference type="Proteomes" id="UP001066327"/>
    </source>
</evidence>
<organism evidence="7 9">
    <name type="scientific">Rhodococcus opacus</name>
    <name type="common">Nocardia opaca</name>
    <dbReference type="NCBI Taxonomy" id="37919"/>
    <lineage>
        <taxon>Bacteria</taxon>
        <taxon>Bacillati</taxon>
        <taxon>Actinomycetota</taxon>
        <taxon>Actinomycetes</taxon>
        <taxon>Mycobacteriales</taxon>
        <taxon>Nocardiaceae</taxon>
        <taxon>Rhodococcus</taxon>
    </lineage>
</organism>
<dbReference type="InterPro" id="IPR036388">
    <property type="entry name" value="WH-like_DNA-bd_sf"/>
</dbReference>
<dbReference type="InterPro" id="IPR011006">
    <property type="entry name" value="CheY-like_superfamily"/>
</dbReference>
<accession>A0AAX3YLP0</accession>
<evidence type="ECO:0000256" key="4">
    <source>
        <dbReference type="ARBA" id="ARBA00023163"/>
    </source>
</evidence>
<dbReference type="SUPFAM" id="SSF52172">
    <property type="entry name" value="CheY-like"/>
    <property type="match status" value="1"/>
</dbReference>
<evidence type="ECO:0000256" key="3">
    <source>
        <dbReference type="ARBA" id="ARBA00023015"/>
    </source>
</evidence>
<gene>
    <name evidence="6" type="ORF">O4328_17195</name>
    <name evidence="7" type="ORF">Q5707_08140</name>
</gene>
<sequence>MDELRSAAAAEEPLETVLGSSMRRIGACLDAARTREAVRAVVGDHAGQWPEFAAAAAGAGIGACLSVPLVVDGTVPGELVGSFNVYSDRGEAFDPFDEKLMRLPTTAAAAAISNARRWQAAGETIAQLEVVLGSRAEIDQAKGVLMAEHHVTAEEAFQHMVQVSQRTNTTLSEVARNLVASITQDR</sequence>
<dbReference type="GO" id="GO:0003723">
    <property type="term" value="F:RNA binding"/>
    <property type="evidence" value="ECO:0007669"/>
    <property type="project" value="InterPro"/>
</dbReference>
<dbReference type="Gene3D" id="1.10.10.10">
    <property type="entry name" value="Winged helix-like DNA-binding domain superfamily/Winged helix DNA-binding domain"/>
    <property type="match status" value="1"/>
</dbReference>
<keyword evidence="4" id="KW-0804">Transcription</keyword>
<dbReference type="SMART" id="SM01012">
    <property type="entry name" value="ANTAR"/>
    <property type="match status" value="1"/>
</dbReference>
<dbReference type="InterPro" id="IPR005561">
    <property type="entry name" value="ANTAR"/>
</dbReference>
<protein>
    <submittedName>
        <fullName evidence="7">GAF and ANTAR domain-containing protein</fullName>
    </submittedName>
</protein>
<evidence type="ECO:0000313" key="7">
    <source>
        <dbReference type="EMBL" id="WLF48949.1"/>
    </source>
</evidence>
<dbReference type="GO" id="GO:0016301">
    <property type="term" value="F:kinase activity"/>
    <property type="evidence" value="ECO:0007669"/>
    <property type="project" value="UniProtKB-KW"/>
</dbReference>
<keyword evidence="1" id="KW-0808">Transferase</keyword>
<dbReference type="Proteomes" id="UP001231166">
    <property type="component" value="Chromosome"/>
</dbReference>
<dbReference type="InterPro" id="IPR003018">
    <property type="entry name" value="GAF"/>
</dbReference>
<reference evidence="7" key="2">
    <citation type="submission" date="2023-07" db="EMBL/GenBank/DDBJ databases">
        <title>Genomic analysis of Rhodococcus opacus VOC-14 with glycol ethers degradation activity.</title>
        <authorList>
            <person name="Narkevich D.A."/>
            <person name="Hlushen A.M."/>
            <person name="Akhremchuk A.E."/>
            <person name="Sikolenko M.A."/>
            <person name="Valentovich L.N."/>
        </authorList>
    </citation>
    <scope>NUCLEOTIDE SEQUENCE</scope>
    <source>
        <strain evidence="7">VOC-14</strain>
    </source>
</reference>
<dbReference type="PROSITE" id="PS50921">
    <property type="entry name" value="ANTAR"/>
    <property type="match status" value="1"/>
</dbReference>
<keyword evidence="2" id="KW-0418">Kinase</keyword>
<dbReference type="RefSeq" id="WP_269591411.1">
    <property type="nucleotide sequence ID" value="NZ_CP130953.1"/>
</dbReference>
<evidence type="ECO:0000313" key="6">
    <source>
        <dbReference type="EMBL" id="MCZ4585416.1"/>
    </source>
</evidence>
<dbReference type="Gene3D" id="3.30.450.40">
    <property type="match status" value="1"/>
</dbReference>
<dbReference type="Pfam" id="PF03861">
    <property type="entry name" value="ANTAR"/>
    <property type="match status" value="1"/>
</dbReference>
<feature type="domain" description="ANTAR" evidence="5">
    <location>
        <begin position="118"/>
        <end position="179"/>
    </location>
</feature>
<dbReference type="Proteomes" id="UP001066327">
    <property type="component" value="Unassembled WGS sequence"/>
</dbReference>
<evidence type="ECO:0000313" key="9">
    <source>
        <dbReference type="Proteomes" id="UP001231166"/>
    </source>
</evidence>